<keyword evidence="1" id="KW-1133">Transmembrane helix</keyword>
<dbReference type="Proteomes" id="UP001162881">
    <property type="component" value="Unassembled WGS sequence"/>
</dbReference>
<reference evidence="2" key="1">
    <citation type="submission" date="2022-03" db="EMBL/GenBank/DDBJ databases">
        <title>Identification of a novel bacterium isolated from mangrove sediments.</title>
        <authorList>
            <person name="Pan X."/>
        </authorList>
    </citation>
    <scope>NUCLEOTIDE SEQUENCE</scope>
    <source>
        <strain evidence="2">B1949</strain>
    </source>
</reference>
<keyword evidence="3" id="KW-1185">Reference proteome</keyword>
<proteinExistence type="predicted"/>
<organism evidence="2 3">
    <name type="scientific">Novosphingobium organovorum</name>
    <dbReference type="NCBI Taxonomy" id="2930092"/>
    <lineage>
        <taxon>Bacteria</taxon>
        <taxon>Pseudomonadati</taxon>
        <taxon>Pseudomonadota</taxon>
        <taxon>Alphaproteobacteria</taxon>
        <taxon>Sphingomonadales</taxon>
        <taxon>Sphingomonadaceae</taxon>
        <taxon>Novosphingobium</taxon>
    </lineage>
</organism>
<dbReference type="EMBL" id="JALHLF010000033">
    <property type="protein sequence ID" value="MCJ2183049.1"/>
    <property type="molecule type" value="Genomic_DNA"/>
</dbReference>
<keyword evidence="1" id="KW-0812">Transmembrane</keyword>
<keyword evidence="1" id="KW-0472">Membrane</keyword>
<evidence type="ECO:0000256" key="1">
    <source>
        <dbReference type="SAM" id="Phobius"/>
    </source>
</evidence>
<name>A0ABT0BDC4_9SPHN</name>
<feature type="transmembrane region" description="Helical" evidence="1">
    <location>
        <begin position="12"/>
        <end position="35"/>
    </location>
</feature>
<protein>
    <submittedName>
        <fullName evidence="2">Flp family type IVb pilin</fullName>
    </submittedName>
</protein>
<dbReference type="RefSeq" id="WP_244020199.1">
    <property type="nucleotide sequence ID" value="NZ_JALHLF010000033.1"/>
</dbReference>
<evidence type="ECO:0000313" key="3">
    <source>
        <dbReference type="Proteomes" id="UP001162881"/>
    </source>
</evidence>
<accession>A0ABT0BDC4</accession>
<gene>
    <name evidence="2" type="ORF">MTR62_10130</name>
</gene>
<comment type="caution">
    <text evidence="2">The sequence shown here is derived from an EMBL/GenBank/DDBJ whole genome shotgun (WGS) entry which is preliminary data.</text>
</comment>
<evidence type="ECO:0000313" key="2">
    <source>
        <dbReference type="EMBL" id="MCJ2183049.1"/>
    </source>
</evidence>
<sequence length="56" mass="5927">MQSLCRDTRASSAVEYGVILAMVVLVIVIAIQGVADKTIAMWDNVDSKTSNAISGN</sequence>